<evidence type="ECO:0000313" key="20">
    <source>
        <dbReference type="Proteomes" id="UP001237642"/>
    </source>
</evidence>
<keyword evidence="12 19" id="KW-0418">Kinase</keyword>
<evidence type="ECO:0000256" key="13">
    <source>
        <dbReference type="ARBA" id="ARBA00022840"/>
    </source>
</evidence>
<evidence type="ECO:0000256" key="9">
    <source>
        <dbReference type="ARBA" id="ARBA00022729"/>
    </source>
</evidence>
<keyword evidence="20" id="KW-1185">Reference proteome</keyword>
<dbReference type="Pfam" id="PF13855">
    <property type="entry name" value="LRR_8"/>
    <property type="match status" value="1"/>
</dbReference>
<keyword evidence="7" id="KW-0808">Transferase</keyword>
<comment type="caution">
    <text evidence="19">The sequence shown here is derived from an EMBL/GenBank/DDBJ whole genome shotgun (WGS) entry which is preliminary data.</text>
</comment>
<dbReference type="EC" id="2.7.11.1" evidence="3"/>
<feature type="signal peptide" evidence="18">
    <location>
        <begin position="1"/>
        <end position="24"/>
    </location>
</feature>
<dbReference type="InterPro" id="IPR051716">
    <property type="entry name" value="Plant_RL_S/T_kinase"/>
</dbReference>
<dbReference type="EMBL" id="JAUIZM010000006">
    <property type="protein sequence ID" value="KAK1377940.1"/>
    <property type="molecule type" value="Genomic_DNA"/>
</dbReference>
<accession>A0AAD8MJ42</accession>
<keyword evidence="13" id="KW-0067">ATP-binding</keyword>
<dbReference type="Pfam" id="PF00560">
    <property type="entry name" value="LRR_1"/>
    <property type="match status" value="8"/>
</dbReference>
<dbReference type="GO" id="GO:0004674">
    <property type="term" value="F:protein serine/threonine kinase activity"/>
    <property type="evidence" value="ECO:0007669"/>
    <property type="project" value="UniProtKB-KW"/>
</dbReference>
<dbReference type="Proteomes" id="UP001237642">
    <property type="component" value="Unassembled WGS sequence"/>
</dbReference>
<keyword evidence="5" id="KW-0723">Serine/threonine-protein kinase</keyword>
<dbReference type="PANTHER" id="PTHR48053:SF37">
    <property type="entry name" value="LEUCINE-RICH REPEAT PROTEIN KINASE FAMILY PROTEIN"/>
    <property type="match status" value="1"/>
</dbReference>
<evidence type="ECO:0000256" key="11">
    <source>
        <dbReference type="ARBA" id="ARBA00022741"/>
    </source>
</evidence>
<evidence type="ECO:0000256" key="6">
    <source>
        <dbReference type="ARBA" id="ARBA00022614"/>
    </source>
</evidence>
<keyword evidence="8" id="KW-0812">Transmembrane</keyword>
<dbReference type="FunFam" id="3.80.10.10:FF:000288">
    <property type="entry name" value="LRR receptor-like serine/threonine-protein kinase EFR"/>
    <property type="match status" value="1"/>
</dbReference>
<dbReference type="FunFam" id="3.80.10.10:FF:000383">
    <property type="entry name" value="Leucine-rich repeat receptor protein kinase EMS1"/>
    <property type="match status" value="1"/>
</dbReference>
<evidence type="ECO:0000256" key="18">
    <source>
        <dbReference type="SAM" id="SignalP"/>
    </source>
</evidence>
<keyword evidence="14" id="KW-1133">Transmembrane helix</keyword>
<protein>
    <recommendedName>
        <fullName evidence="3">non-specific serine/threonine protein kinase</fullName>
        <ecNumber evidence="3">2.7.11.1</ecNumber>
    </recommendedName>
</protein>
<evidence type="ECO:0000256" key="10">
    <source>
        <dbReference type="ARBA" id="ARBA00022737"/>
    </source>
</evidence>
<evidence type="ECO:0000256" key="16">
    <source>
        <dbReference type="ARBA" id="ARBA00023170"/>
    </source>
</evidence>
<evidence type="ECO:0000256" key="12">
    <source>
        <dbReference type="ARBA" id="ARBA00022777"/>
    </source>
</evidence>
<evidence type="ECO:0000313" key="19">
    <source>
        <dbReference type="EMBL" id="KAK1377940.1"/>
    </source>
</evidence>
<keyword evidence="4" id="KW-1003">Cell membrane</keyword>
<comment type="subcellular location">
    <subcellularLocation>
        <location evidence="1">Cell membrane</location>
        <topology evidence="1">Single-pass membrane protein</topology>
    </subcellularLocation>
    <subcellularLocation>
        <location evidence="2">Membrane</location>
        <topology evidence="2">Single-pass type I membrane protein</topology>
    </subcellularLocation>
</comment>
<evidence type="ECO:0000256" key="15">
    <source>
        <dbReference type="ARBA" id="ARBA00023136"/>
    </source>
</evidence>
<keyword evidence="11" id="KW-0547">Nucleotide-binding</keyword>
<gene>
    <name evidence="19" type="ORF">POM88_024684</name>
</gene>
<dbReference type="InterPro" id="IPR032675">
    <property type="entry name" value="LRR_dom_sf"/>
</dbReference>
<keyword evidence="6" id="KW-0433">Leucine-rich repeat</keyword>
<dbReference type="InterPro" id="IPR001611">
    <property type="entry name" value="Leu-rich_rpt"/>
</dbReference>
<keyword evidence="16" id="KW-0675">Receptor</keyword>
<dbReference type="GO" id="GO:0005886">
    <property type="term" value="C:plasma membrane"/>
    <property type="evidence" value="ECO:0007669"/>
    <property type="project" value="UniProtKB-SubCell"/>
</dbReference>
<reference evidence="19" key="2">
    <citation type="submission" date="2023-05" db="EMBL/GenBank/DDBJ databases">
        <authorList>
            <person name="Schelkunov M.I."/>
        </authorList>
    </citation>
    <scope>NUCLEOTIDE SEQUENCE</scope>
    <source>
        <strain evidence="19">Hsosn_3</strain>
        <tissue evidence="19">Leaf</tissue>
    </source>
</reference>
<dbReference type="Gene3D" id="3.80.10.10">
    <property type="entry name" value="Ribonuclease Inhibitor"/>
    <property type="match status" value="2"/>
</dbReference>
<reference evidence="19" key="1">
    <citation type="submission" date="2023-02" db="EMBL/GenBank/DDBJ databases">
        <title>Genome of toxic invasive species Heracleum sosnowskyi carries increased number of genes despite the absence of recent whole-genome duplications.</title>
        <authorList>
            <person name="Schelkunov M."/>
            <person name="Shtratnikova V."/>
            <person name="Makarenko M."/>
            <person name="Klepikova A."/>
            <person name="Omelchenko D."/>
            <person name="Novikova G."/>
            <person name="Obukhova E."/>
            <person name="Bogdanov V."/>
            <person name="Penin A."/>
            <person name="Logacheva M."/>
        </authorList>
    </citation>
    <scope>NUCLEOTIDE SEQUENCE</scope>
    <source>
        <strain evidence="19">Hsosn_3</strain>
        <tissue evidence="19">Leaf</tissue>
    </source>
</reference>
<keyword evidence="9 18" id="KW-0732">Signal</keyword>
<organism evidence="19 20">
    <name type="scientific">Heracleum sosnowskyi</name>
    <dbReference type="NCBI Taxonomy" id="360622"/>
    <lineage>
        <taxon>Eukaryota</taxon>
        <taxon>Viridiplantae</taxon>
        <taxon>Streptophyta</taxon>
        <taxon>Embryophyta</taxon>
        <taxon>Tracheophyta</taxon>
        <taxon>Spermatophyta</taxon>
        <taxon>Magnoliopsida</taxon>
        <taxon>eudicotyledons</taxon>
        <taxon>Gunneridae</taxon>
        <taxon>Pentapetalae</taxon>
        <taxon>asterids</taxon>
        <taxon>campanulids</taxon>
        <taxon>Apiales</taxon>
        <taxon>Apiaceae</taxon>
        <taxon>Apioideae</taxon>
        <taxon>apioid superclade</taxon>
        <taxon>Tordylieae</taxon>
        <taxon>Tordyliinae</taxon>
        <taxon>Heracleum</taxon>
    </lineage>
</organism>
<dbReference type="GO" id="GO:0005524">
    <property type="term" value="F:ATP binding"/>
    <property type="evidence" value="ECO:0007669"/>
    <property type="project" value="UniProtKB-KW"/>
</dbReference>
<keyword evidence="15" id="KW-0472">Membrane</keyword>
<evidence type="ECO:0000256" key="5">
    <source>
        <dbReference type="ARBA" id="ARBA00022527"/>
    </source>
</evidence>
<dbReference type="AlphaFoldDB" id="A0AAD8MJ42"/>
<evidence type="ECO:0000256" key="3">
    <source>
        <dbReference type="ARBA" id="ARBA00012513"/>
    </source>
</evidence>
<evidence type="ECO:0000256" key="4">
    <source>
        <dbReference type="ARBA" id="ARBA00022475"/>
    </source>
</evidence>
<dbReference type="SUPFAM" id="SSF52058">
    <property type="entry name" value="L domain-like"/>
    <property type="match status" value="2"/>
</dbReference>
<dbReference type="SUPFAM" id="SSF56112">
    <property type="entry name" value="Protein kinase-like (PK-like)"/>
    <property type="match status" value="1"/>
</dbReference>
<evidence type="ECO:0000256" key="1">
    <source>
        <dbReference type="ARBA" id="ARBA00004162"/>
    </source>
</evidence>
<dbReference type="Gene3D" id="1.10.510.10">
    <property type="entry name" value="Transferase(Phosphotransferase) domain 1"/>
    <property type="match status" value="1"/>
</dbReference>
<keyword evidence="17" id="KW-0325">Glycoprotein</keyword>
<evidence type="ECO:0000256" key="8">
    <source>
        <dbReference type="ARBA" id="ARBA00022692"/>
    </source>
</evidence>
<evidence type="ECO:0000256" key="7">
    <source>
        <dbReference type="ARBA" id="ARBA00022679"/>
    </source>
</evidence>
<feature type="chain" id="PRO_5042278573" description="non-specific serine/threonine protein kinase" evidence="18">
    <location>
        <begin position="25"/>
        <end position="708"/>
    </location>
</feature>
<dbReference type="InterPro" id="IPR011009">
    <property type="entry name" value="Kinase-like_dom_sf"/>
</dbReference>
<dbReference type="PANTHER" id="PTHR48053">
    <property type="entry name" value="LEUCINE RICH REPEAT FAMILY PROTEIN, EXPRESSED"/>
    <property type="match status" value="1"/>
</dbReference>
<evidence type="ECO:0000256" key="2">
    <source>
        <dbReference type="ARBA" id="ARBA00004479"/>
    </source>
</evidence>
<evidence type="ECO:0000256" key="17">
    <source>
        <dbReference type="ARBA" id="ARBA00023180"/>
    </source>
</evidence>
<evidence type="ECO:0000256" key="14">
    <source>
        <dbReference type="ARBA" id="ARBA00022989"/>
    </source>
</evidence>
<sequence>MIPTSIFNLSLLTALILTSNQLRGSIPSDNGLNLPNLKRIRLSYNKFTGSIPVSMSNASKLQAIDLQSNNLSGPISVDFGRLQYLQILRLSNNNLGFGDQGHLSFLDPLTNCSSLKILDLGTNNFQGSLPRSIANLSNELTIISLEDNQISGSIPSEISNYVNLISLSLKGNKFTGIIPSEIVKLGKLQRVLLSNNRLSGNIPASIGNLSFLDEIHLEDNELQGTIPSGFGNCPMLVLLDLSQNHLSGTIPNKFFNISPFSVKLNLSRNHLVGSLPADIGALKTIVELDVSENEFSGFIPAELGNCITLTSLYMQGNLIHGYIPQSLKYLKGMQHVDFSRNSLSEKLPNFLETLKTLKYLNLSWNNLEGEVPMTGVFANANAFSVVGNKRLCGGIPELQLPRCTQNGPNGTKNPYVAWVELVILIGSIQDLIIITCVFQSWLRRKRRESLSYSASNVMISPKKVSYELLRQATKGFSRINLVSKSDFGLVYKGKIGLQYIGIPEGKKAAVAIKFISEFSITSQSISTGFEGTTGYVPPEYGLGSMVSTKGDVYSYGIFLLEMLTGKKTIDPMFQKGFKLQNFVANALSDGVKEIVDPVNLHELTRDDAAQAEDCLSILFNIGVKCALELPQFRPDISDILSMLETVRIIYKANTGSTKAHANKKFPSCSFDGSKKHEVATTVREQRDASKFNINVDITVYHTVIYGSL</sequence>
<keyword evidence="10" id="KW-0677">Repeat</keyword>
<proteinExistence type="predicted"/>
<name>A0AAD8MJ42_9APIA</name>